<accession>A0ABR6T496</accession>
<evidence type="ECO:0000313" key="1">
    <source>
        <dbReference type="EMBL" id="MBC2380585.1"/>
    </source>
</evidence>
<name>A0ABR6T496_9PSED</name>
<dbReference type="Proteomes" id="UP000534677">
    <property type="component" value="Unassembled WGS sequence"/>
</dbReference>
<comment type="caution">
    <text evidence="1">The sequence shown here is derived from an EMBL/GenBank/DDBJ whole genome shotgun (WGS) entry which is preliminary data.</text>
</comment>
<protein>
    <submittedName>
        <fullName evidence="1">Uncharacterized protein</fullName>
    </submittedName>
</protein>
<dbReference type="EMBL" id="JAAXCZ010000003">
    <property type="protein sequence ID" value="MBC2380585.1"/>
    <property type="molecule type" value="Genomic_DNA"/>
</dbReference>
<gene>
    <name evidence="1" type="ORF">HF209_06485</name>
</gene>
<reference evidence="1 2" key="1">
    <citation type="submission" date="2020-04" db="EMBL/GenBank/DDBJ databases">
        <title>Pseudomonas crami sp. nov., a novel proteolytic bacterial species isolated from cream.</title>
        <authorList>
            <person name="Hofmann K."/>
            <person name="Woller A."/>
            <person name="Huptas C."/>
            <person name="Wenning M."/>
            <person name="Scherer S."/>
            <person name="Doll E.V."/>
        </authorList>
    </citation>
    <scope>NUCLEOTIDE SEQUENCE [LARGE SCALE GENOMIC DNA]</scope>
    <source>
        <strain evidence="1 2">WS 5096</strain>
    </source>
</reference>
<evidence type="ECO:0000313" key="2">
    <source>
        <dbReference type="Proteomes" id="UP000534677"/>
    </source>
</evidence>
<proteinExistence type="predicted"/>
<organism evidence="1 2">
    <name type="scientific">Pseudomonas cremoris</name>
    <dbReference type="NCBI Taxonomy" id="2724178"/>
    <lineage>
        <taxon>Bacteria</taxon>
        <taxon>Pseudomonadati</taxon>
        <taxon>Pseudomonadota</taxon>
        <taxon>Gammaproteobacteria</taxon>
        <taxon>Pseudomonadales</taxon>
        <taxon>Pseudomonadaceae</taxon>
        <taxon>Pseudomonas</taxon>
    </lineage>
</organism>
<keyword evidence="2" id="KW-1185">Reference proteome</keyword>
<sequence>MSNQIDAAHVRFPGTLKVWRGYEDACELSMKKHTLVLKARWSAACWRFDRWLQRGAAGMLGQSALGALHL</sequence>